<dbReference type="RefSeq" id="WP_008705277.1">
    <property type="nucleotide sequence ID" value="NZ_CYZA01000025.1"/>
</dbReference>
<dbReference type="Gene3D" id="3.50.50.60">
    <property type="entry name" value="FAD/NAD(P)-binding domain"/>
    <property type="match status" value="2"/>
</dbReference>
<dbReference type="InterPro" id="IPR050097">
    <property type="entry name" value="Ferredoxin-NADP_redctase_2"/>
</dbReference>
<dbReference type="GeneID" id="75080760"/>
<dbReference type="InterPro" id="IPR023753">
    <property type="entry name" value="FAD/NAD-binding_dom"/>
</dbReference>
<dbReference type="SUPFAM" id="SSF51905">
    <property type="entry name" value="FAD/NAD(P)-binding domain"/>
    <property type="match status" value="1"/>
</dbReference>
<evidence type="ECO:0000313" key="7">
    <source>
        <dbReference type="EMBL" id="CUN89199.1"/>
    </source>
</evidence>
<dbReference type="EMBL" id="CYZA01000025">
    <property type="protein sequence ID" value="CUO47018.1"/>
    <property type="molecule type" value="Genomic_DNA"/>
</dbReference>
<evidence type="ECO:0000313" key="8">
    <source>
        <dbReference type="EMBL" id="CUO47018.1"/>
    </source>
</evidence>
<dbReference type="EC" id="1.8.1.9" evidence="7"/>
<dbReference type="GO" id="GO:0004791">
    <property type="term" value="F:thioredoxin-disulfide reductase (NADPH) activity"/>
    <property type="evidence" value="ECO:0007669"/>
    <property type="project" value="UniProtKB-EC"/>
</dbReference>
<dbReference type="AlphaFoldDB" id="A0A174AMQ0"/>
<dbReference type="Proteomes" id="UP000095645">
    <property type="component" value="Unassembled WGS sequence"/>
</dbReference>
<dbReference type="PROSITE" id="PS00573">
    <property type="entry name" value="PYRIDINE_REDOX_2"/>
    <property type="match status" value="1"/>
</dbReference>
<keyword evidence="4" id="KW-1015">Disulfide bond</keyword>
<reference evidence="9 10" key="1">
    <citation type="submission" date="2015-09" db="EMBL/GenBank/DDBJ databases">
        <authorList>
            <consortium name="Pathogen Informatics"/>
        </authorList>
    </citation>
    <scope>NUCLEOTIDE SEQUENCE [LARGE SCALE GENOMIC DNA]</scope>
    <source>
        <strain evidence="8 9">2789STDY5608838</strain>
        <strain evidence="7 10">2789STDY5834861</strain>
    </source>
</reference>
<proteinExistence type="predicted"/>
<dbReference type="InterPro" id="IPR036188">
    <property type="entry name" value="FAD/NAD-bd_sf"/>
</dbReference>
<feature type="domain" description="FAD/NAD(P)-binding" evidence="6">
    <location>
        <begin position="3"/>
        <end position="287"/>
    </location>
</feature>
<keyword evidence="2" id="KW-0274">FAD</keyword>
<dbReference type="PANTHER" id="PTHR48105">
    <property type="entry name" value="THIOREDOXIN REDUCTASE 1-RELATED-RELATED"/>
    <property type="match status" value="1"/>
</dbReference>
<organism evidence="7 10">
    <name type="scientific">Blautia obeum</name>
    <dbReference type="NCBI Taxonomy" id="40520"/>
    <lineage>
        <taxon>Bacteria</taxon>
        <taxon>Bacillati</taxon>
        <taxon>Bacillota</taxon>
        <taxon>Clostridia</taxon>
        <taxon>Lachnospirales</taxon>
        <taxon>Lachnospiraceae</taxon>
        <taxon>Blautia</taxon>
    </lineage>
</organism>
<evidence type="ECO:0000259" key="6">
    <source>
        <dbReference type="Pfam" id="PF07992"/>
    </source>
</evidence>
<evidence type="ECO:0000256" key="2">
    <source>
        <dbReference type="ARBA" id="ARBA00022827"/>
    </source>
</evidence>
<protein>
    <submittedName>
        <fullName evidence="7">Thioredoxin reductase</fullName>
        <ecNumber evidence="7">1.8.1.9</ecNumber>
    </submittedName>
</protein>
<gene>
    <name evidence="7" type="primary">trxB_2</name>
    <name evidence="8" type="synonym">trxB_3</name>
    <name evidence="8" type="ORF">ERS852395_03134</name>
    <name evidence="7" type="ORF">ERS852476_01352</name>
</gene>
<keyword evidence="5" id="KW-0676">Redox-active center</keyword>
<evidence type="ECO:0000256" key="4">
    <source>
        <dbReference type="ARBA" id="ARBA00023157"/>
    </source>
</evidence>
<dbReference type="Proteomes" id="UP000095447">
    <property type="component" value="Unassembled WGS sequence"/>
</dbReference>
<dbReference type="PRINTS" id="PR00368">
    <property type="entry name" value="FADPNR"/>
</dbReference>
<keyword evidence="3 7" id="KW-0560">Oxidoreductase</keyword>
<evidence type="ECO:0000256" key="1">
    <source>
        <dbReference type="ARBA" id="ARBA00022630"/>
    </source>
</evidence>
<dbReference type="InterPro" id="IPR008255">
    <property type="entry name" value="Pyr_nucl-diS_OxRdtase_2_AS"/>
</dbReference>
<dbReference type="PRINTS" id="PR00469">
    <property type="entry name" value="PNDRDTASEII"/>
</dbReference>
<sequence>MKYDVGIIGSGPAGLSAAIYAKRANLSAVVIEKEYEGTGQIAESGQVDNYPGFPGISGYDLGENFREHAVKLGVSFMEQEVTEIKKEASSDFELVFADGSQVEAKTVIYAAGATPRRANIPGEQEYAGKGVSYCAICDGSFYRGKSVAVLGGGDTALDDAVYLADVAEKVYVIHRRKEFRGAAVTVAKLREKENVIFVLEHQVKEIIGEQKVTGVVLEDAAVIDVNGVFVAYGAVPQTDLLKKFAVLDDSGYVRAGETGETALEGLYVAGDARTKKLRQVVTAVSDGANAATAVAEYLK</sequence>
<keyword evidence="1" id="KW-0285">Flavoprotein</keyword>
<evidence type="ECO:0000313" key="10">
    <source>
        <dbReference type="Proteomes" id="UP000095645"/>
    </source>
</evidence>
<name>A0A174AMQ0_9FIRM</name>
<evidence type="ECO:0000313" key="9">
    <source>
        <dbReference type="Proteomes" id="UP000095447"/>
    </source>
</evidence>
<dbReference type="EMBL" id="CYZP01000009">
    <property type="protein sequence ID" value="CUN89199.1"/>
    <property type="molecule type" value="Genomic_DNA"/>
</dbReference>
<evidence type="ECO:0000256" key="3">
    <source>
        <dbReference type="ARBA" id="ARBA00023002"/>
    </source>
</evidence>
<accession>A0A174AMQ0</accession>
<dbReference type="Pfam" id="PF07992">
    <property type="entry name" value="Pyr_redox_2"/>
    <property type="match status" value="1"/>
</dbReference>
<evidence type="ECO:0000256" key="5">
    <source>
        <dbReference type="ARBA" id="ARBA00023284"/>
    </source>
</evidence>